<proteinExistence type="predicted"/>
<keyword evidence="2" id="KW-0813">Transport</keyword>
<evidence type="ECO:0008006" key="10">
    <source>
        <dbReference type="Google" id="ProtNLM"/>
    </source>
</evidence>
<evidence type="ECO:0000256" key="7">
    <source>
        <dbReference type="ARBA" id="ARBA00023136"/>
    </source>
</evidence>
<organism evidence="8 9">
    <name type="scientific">Oceanispirochaeta crateris</name>
    <dbReference type="NCBI Taxonomy" id="2518645"/>
    <lineage>
        <taxon>Bacteria</taxon>
        <taxon>Pseudomonadati</taxon>
        <taxon>Spirochaetota</taxon>
        <taxon>Spirochaetia</taxon>
        <taxon>Spirochaetales</taxon>
        <taxon>Spirochaetaceae</taxon>
        <taxon>Oceanispirochaeta</taxon>
    </lineage>
</organism>
<evidence type="ECO:0000313" key="9">
    <source>
        <dbReference type="Proteomes" id="UP000324209"/>
    </source>
</evidence>
<dbReference type="InterPro" id="IPR003369">
    <property type="entry name" value="TatA/B/E"/>
</dbReference>
<protein>
    <recommendedName>
        <fullName evidence="10">Twin-arginine translocase TatA/TatE family subunit</fullName>
    </recommendedName>
</protein>
<dbReference type="GO" id="GO:0015031">
    <property type="term" value="P:protein transport"/>
    <property type="evidence" value="ECO:0007669"/>
    <property type="project" value="UniProtKB-KW"/>
</dbReference>
<name>A0A5C1QS69_9SPIO</name>
<dbReference type="Pfam" id="PF02416">
    <property type="entry name" value="TatA_B_E"/>
    <property type="match status" value="1"/>
</dbReference>
<evidence type="ECO:0000256" key="4">
    <source>
        <dbReference type="ARBA" id="ARBA00022927"/>
    </source>
</evidence>
<keyword evidence="3" id="KW-0812">Transmembrane</keyword>
<gene>
    <name evidence="8" type="ORF">EXM22_16050</name>
</gene>
<keyword evidence="6" id="KW-0811">Translocation</keyword>
<dbReference type="KEGG" id="ock:EXM22_16050"/>
<sequence length="85" mass="9506">MKIKYLITKKNHLRGKKHLSNIRSHKMIGTTEVLVVSGVVVLLFGASALPKFARNIGKARLEFERGMQETRDLKSQVAGETETKA</sequence>
<evidence type="ECO:0000256" key="5">
    <source>
        <dbReference type="ARBA" id="ARBA00022989"/>
    </source>
</evidence>
<keyword evidence="7" id="KW-0472">Membrane</keyword>
<reference evidence="8 9" key="1">
    <citation type="submission" date="2019-02" db="EMBL/GenBank/DDBJ databases">
        <title>Complete Genome Sequence and Methylome Analysis of free living Spirochaetas.</title>
        <authorList>
            <person name="Fomenkov A."/>
            <person name="Dubinina G."/>
            <person name="Leshcheva N."/>
            <person name="Mikheeva N."/>
            <person name="Grabovich M."/>
            <person name="Vincze T."/>
            <person name="Roberts R.J."/>
        </authorList>
    </citation>
    <scope>NUCLEOTIDE SEQUENCE [LARGE SCALE GENOMIC DNA]</scope>
    <source>
        <strain evidence="8 9">K2</strain>
    </source>
</reference>
<comment type="subcellular location">
    <subcellularLocation>
        <location evidence="1">Membrane</location>
        <topology evidence="1">Single-pass membrane protein</topology>
    </subcellularLocation>
</comment>
<dbReference type="GO" id="GO:0016020">
    <property type="term" value="C:membrane"/>
    <property type="evidence" value="ECO:0007669"/>
    <property type="project" value="UniProtKB-ARBA"/>
</dbReference>
<keyword evidence="9" id="KW-1185">Reference proteome</keyword>
<dbReference type="AlphaFoldDB" id="A0A5C1QS69"/>
<dbReference type="EMBL" id="CP036150">
    <property type="protein sequence ID" value="QEN09416.1"/>
    <property type="molecule type" value="Genomic_DNA"/>
</dbReference>
<evidence type="ECO:0000256" key="1">
    <source>
        <dbReference type="ARBA" id="ARBA00004167"/>
    </source>
</evidence>
<keyword evidence="5" id="KW-1133">Transmembrane helix</keyword>
<accession>A0A5C1QS69</accession>
<evidence type="ECO:0000313" key="8">
    <source>
        <dbReference type="EMBL" id="QEN09416.1"/>
    </source>
</evidence>
<dbReference type="Gene3D" id="1.20.5.3310">
    <property type="match status" value="1"/>
</dbReference>
<keyword evidence="4" id="KW-0653">Protein transport</keyword>
<dbReference type="Proteomes" id="UP000324209">
    <property type="component" value="Chromosome"/>
</dbReference>
<evidence type="ECO:0000256" key="6">
    <source>
        <dbReference type="ARBA" id="ARBA00023010"/>
    </source>
</evidence>
<dbReference type="OrthoDB" id="9812812at2"/>
<evidence type="ECO:0000256" key="2">
    <source>
        <dbReference type="ARBA" id="ARBA00022448"/>
    </source>
</evidence>
<evidence type="ECO:0000256" key="3">
    <source>
        <dbReference type="ARBA" id="ARBA00022692"/>
    </source>
</evidence>